<sequence length="55" mass="6245">MLIKRSGGSIIPTVSCINTHITVDLVVFPKIESHPHNRKPYALWDNESQTSRNSR</sequence>
<feature type="region of interest" description="Disordered" evidence="1">
    <location>
        <begin position="35"/>
        <end position="55"/>
    </location>
</feature>
<accession>A0A0E9WNQ8</accession>
<organism evidence="2">
    <name type="scientific">Anguilla anguilla</name>
    <name type="common">European freshwater eel</name>
    <name type="synonym">Muraena anguilla</name>
    <dbReference type="NCBI Taxonomy" id="7936"/>
    <lineage>
        <taxon>Eukaryota</taxon>
        <taxon>Metazoa</taxon>
        <taxon>Chordata</taxon>
        <taxon>Craniata</taxon>
        <taxon>Vertebrata</taxon>
        <taxon>Euteleostomi</taxon>
        <taxon>Actinopterygii</taxon>
        <taxon>Neopterygii</taxon>
        <taxon>Teleostei</taxon>
        <taxon>Anguilliformes</taxon>
        <taxon>Anguillidae</taxon>
        <taxon>Anguilla</taxon>
    </lineage>
</organism>
<proteinExistence type="predicted"/>
<protein>
    <submittedName>
        <fullName evidence="2">Uncharacterized protein</fullName>
    </submittedName>
</protein>
<evidence type="ECO:0000313" key="2">
    <source>
        <dbReference type="EMBL" id="JAH91215.1"/>
    </source>
</evidence>
<reference evidence="2" key="2">
    <citation type="journal article" date="2015" name="Fish Shellfish Immunol.">
        <title>Early steps in the European eel (Anguilla anguilla)-Vibrio vulnificus interaction in the gills: Role of the RtxA13 toxin.</title>
        <authorList>
            <person name="Callol A."/>
            <person name="Pajuelo D."/>
            <person name="Ebbesson L."/>
            <person name="Teles M."/>
            <person name="MacKenzie S."/>
            <person name="Amaro C."/>
        </authorList>
    </citation>
    <scope>NUCLEOTIDE SEQUENCE</scope>
</reference>
<name>A0A0E9WNQ8_ANGAN</name>
<feature type="compositionally biased region" description="Polar residues" evidence="1">
    <location>
        <begin position="46"/>
        <end position="55"/>
    </location>
</feature>
<dbReference type="AlphaFoldDB" id="A0A0E9WNQ8"/>
<dbReference type="EMBL" id="GBXM01017362">
    <property type="protein sequence ID" value="JAH91215.1"/>
    <property type="molecule type" value="Transcribed_RNA"/>
</dbReference>
<evidence type="ECO:0000256" key="1">
    <source>
        <dbReference type="SAM" id="MobiDB-lite"/>
    </source>
</evidence>
<reference evidence="2" key="1">
    <citation type="submission" date="2014-11" db="EMBL/GenBank/DDBJ databases">
        <authorList>
            <person name="Amaro Gonzalez C."/>
        </authorList>
    </citation>
    <scope>NUCLEOTIDE SEQUENCE</scope>
</reference>